<evidence type="ECO:0008006" key="3">
    <source>
        <dbReference type="Google" id="ProtNLM"/>
    </source>
</evidence>
<keyword evidence="2" id="KW-1185">Reference proteome</keyword>
<sequence length="430" mass="49263">MPQLSDLPTEILLEIAAYLDDSTRNRCLRALALTASVFRPIAQEMLLCAPSFHITYIHDYMWQLGHYPGFERKIKKLEILSSSEGRGVKDSRGIPAFAYPATQCGDFMHGVFFCCLVLSYAPADTSSPPVVFENGRRKFKQKCQEVARYFAGNQLDMLRWWGALDDDIVAALVGVLLVSLPSLEELYLGASWLMDFPFFSGTLNPMITYRWMPWGWRHNWLTAALLPNLCPRLKVLEFPSDLDNFCFYRLQRVRAIFDFRSFVCLTRLTVSMKALHWDNLRPAPADPTTVLPSTIKLLRISECSELTANFTNQLCLSKKKGQFPQLELVELFYTHSLEKVKYRALDGGHPDPVKDVKKMFMDAELQLYLYFPVSRLRVTTPDTRTPWNARDEGRLGQLDAIVSPRAAHLFRPFEMDLDRDGDVKMGGSKY</sequence>
<protein>
    <recommendedName>
        <fullName evidence="3">F-box domain-containing protein</fullName>
    </recommendedName>
</protein>
<dbReference type="OrthoDB" id="3219396at2759"/>
<dbReference type="AlphaFoldDB" id="A0A6G1KNT0"/>
<organism evidence="1 2">
    <name type="scientific">Pleomassaria siparia CBS 279.74</name>
    <dbReference type="NCBI Taxonomy" id="1314801"/>
    <lineage>
        <taxon>Eukaryota</taxon>
        <taxon>Fungi</taxon>
        <taxon>Dikarya</taxon>
        <taxon>Ascomycota</taxon>
        <taxon>Pezizomycotina</taxon>
        <taxon>Dothideomycetes</taxon>
        <taxon>Pleosporomycetidae</taxon>
        <taxon>Pleosporales</taxon>
        <taxon>Pleomassariaceae</taxon>
        <taxon>Pleomassaria</taxon>
    </lineage>
</organism>
<proteinExistence type="predicted"/>
<reference evidence="1" key="1">
    <citation type="journal article" date="2020" name="Stud. Mycol.">
        <title>101 Dothideomycetes genomes: a test case for predicting lifestyles and emergence of pathogens.</title>
        <authorList>
            <person name="Haridas S."/>
            <person name="Albert R."/>
            <person name="Binder M."/>
            <person name="Bloem J."/>
            <person name="Labutti K."/>
            <person name="Salamov A."/>
            <person name="Andreopoulos B."/>
            <person name="Baker S."/>
            <person name="Barry K."/>
            <person name="Bills G."/>
            <person name="Bluhm B."/>
            <person name="Cannon C."/>
            <person name="Castanera R."/>
            <person name="Culley D."/>
            <person name="Daum C."/>
            <person name="Ezra D."/>
            <person name="Gonzalez J."/>
            <person name="Henrissat B."/>
            <person name="Kuo A."/>
            <person name="Liang C."/>
            <person name="Lipzen A."/>
            <person name="Lutzoni F."/>
            <person name="Magnuson J."/>
            <person name="Mondo S."/>
            <person name="Nolan M."/>
            <person name="Ohm R."/>
            <person name="Pangilinan J."/>
            <person name="Park H.-J."/>
            <person name="Ramirez L."/>
            <person name="Alfaro M."/>
            <person name="Sun H."/>
            <person name="Tritt A."/>
            <person name="Yoshinaga Y."/>
            <person name="Zwiers L.-H."/>
            <person name="Turgeon B."/>
            <person name="Goodwin S."/>
            <person name="Spatafora J."/>
            <person name="Crous P."/>
            <person name="Grigoriev I."/>
        </authorList>
    </citation>
    <scope>NUCLEOTIDE SEQUENCE</scope>
    <source>
        <strain evidence="1">CBS 279.74</strain>
    </source>
</reference>
<gene>
    <name evidence="1" type="ORF">K504DRAFT_496432</name>
</gene>
<evidence type="ECO:0000313" key="2">
    <source>
        <dbReference type="Proteomes" id="UP000799428"/>
    </source>
</evidence>
<dbReference type="Proteomes" id="UP000799428">
    <property type="component" value="Unassembled WGS sequence"/>
</dbReference>
<accession>A0A6G1KNT0</accession>
<evidence type="ECO:0000313" key="1">
    <source>
        <dbReference type="EMBL" id="KAF2714504.1"/>
    </source>
</evidence>
<name>A0A6G1KNT0_9PLEO</name>
<dbReference type="EMBL" id="MU005764">
    <property type="protein sequence ID" value="KAF2714504.1"/>
    <property type="molecule type" value="Genomic_DNA"/>
</dbReference>